<dbReference type="OrthoDB" id="5541877at2759"/>
<feature type="compositionally biased region" description="Polar residues" evidence="1">
    <location>
        <begin position="1652"/>
        <end position="1661"/>
    </location>
</feature>
<feature type="transmembrane region" description="Helical" evidence="2">
    <location>
        <begin position="415"/>
        <end position="434"/>
    </location>
</feature>
<feature type="region of interest" description="Disordered" evidence="1">
    <location>
        <begin position="1218"/>
        <end position="1312"/>
    </location>
</feature>
<feature type="transmembrane region" description="Helical" evidence="2">
    <location>
        <begin position="454"/>
        <end position="472"/>
    </location>
</feature>
<evidence type="ECO:0000256" key="1">
    <source>
        <dbReference type="SAM" id="MobiDB-lite"/>
    </source>
</evidence>
<dbReference type="PANTHER" id="PTHR40467:SF1">
    <property type="match status" value="1"/>
</dbReference>
<feature type="compositionally biased region" description="Polar residues" evidence="1">
    <location>
        <begin position="2045"/>
        <end position="2064"/>
    </location>
</feature>
<sequence length="2209" mass="245563">MSGPELNNSGISVETSRLIDHESPKGSTRIVYGSYRAIEPGPSSPFSTLTRGYSSNISTPSKKHQGGDSGSDTCPESSPGLLSREPPETIDASWGFHARIRELPRHIATLPFNDPLSLYTDMSQSPFDTLPRASGPFKENTSIGKFPESNIYRNPNTSSDTFGWLGNGYCGIPTETARNTIISNDGEDQERREDILAQFNPNWNDMLTFRQTDVRIPRERTWSQTEDSVYNQDYDSGSALGNRLLPWVQSAWRRILLMVIFPALCVVAWCSVPIPMTTIKNNDGNQAIAMNFWFFLFFYYGIYSAVALLLVTQIFRLYSLNWWPKSMSGFTANAISWMVAMVLGSAAYLSDWGWAHEPFTWTGITLFTLLFPVMMSFSLIQRHHQKSIRRQSMNEYQQIFSSSVEWRVPASYRRFLWFCSTFLLWYIGLTAGEYLAYEYTSTLPHSSFVGLQYVYSWIGIIYILDAITAWIITVKVQSWPLLYIYQLYFSITYFIFYRNLFARLRTPSQVVLVQLGSSLWVVFIFPFRMARWVHRLLCRVFGFDTTYDEYVRSLSRVFFLRNVAENVTMLGFLCWVSILHFGPNKKAYPYFQFNQKYDDPNNHYSYELTMMASALVWLSEIVASRVVRVIVRLIYSHSISNSVVRDFMRYPNMIPAMILIMDQLETKNPETFDGAQNKNSGYQQPFAEINSDDDDFYYSESEIVDISDLHFLDTWPPNWPSQILRGIAQNLKTPYDRLQFTLVHPNWSRFGLEVLWQEPEFSSPEAFYKFLREARVNPARMQHIRSLDLTLREGSASGPSFSTTDESALATATVLEWLSNSGMVQEHRSIAKTSLGDHKLLIEIIRNTEQIQKLAFYGYKVVDRDFVHLARHARTLNELQIIGLPSEPPRTLLPFFRALTDIRSISIILDSVISQQPGGGDALWRGLQIRADRLTKLDIHVPAVSGAEIGPILGACRSLQDLRIVGTDRLEIDDNVALDVIKNNPDLEFLALYGSGLTSVPVFAALSGCPKLRHLEVIRTSASTNEGMDESSGALFANHAIVSRRLESLILRGFSVEDVLFHKLSQLDQLQLNKLSLTEIHSVTTEAIIALLSSQNMKLGFKGLRIVDCPQISDSILDPLTSESLPHKETLEVLHIQGCQFTSAVPVHRCVNSLSKLSIVHVSGTEMIPHHFQYSLGPSLAKKEQTPENIPISTSFQANFPAGHPLSNEAKYTESTTDNIDINQSGPALGRTISSSSMFSDPPTRPMTASQHHGSRRHTQKWIDFFKTISPRRHHSHTPSGERGLGGGRKRTASSLAVGENHGESSDNVQRPITGYDILKSKEEYQNNLEPGIDITSTQQQSQPPEPSPIIAIDNIKAEDNNSAENNENAESRGLNAEAVESLLQITENPIAASEGDPAAEHPNVSQIVEEKDQEPSNRVPIQAENNTKESQKLDSVETTVNKATEQTNFSQQLDQIDDTKMGVDQVIYGENGLPDQALSDKMHIEAQQQPEAGEEFSIQEPVPIPQETLSPVGAPEHKDTLPSTYPPQQQTTAVDMDSKLTSDELGNNDASREIQNEAPSTDQDTQHSDDPQDISSDDSGVFPTSVEQGGNDVPITSFPKPTNEHVQDAVSIVDQQERSIQASDSPPAAQQTNGHSNPSPGQLENGGFQEHSGSLSQSAIPLNHTGEKVYALDSQQEPLHTEPEAQLEDTAHPSQGLPPPGKMDDPAPKSPGSIPSSSVGNGASARPIENTKEIEESYVRDITKETNDDKVDQKNLSEPPIDQHNAATTSPEAAIEEQQQPIVPSQPAANSSPTNTFSTLQKGKEPLSQPPLNQDDSAGQKPESIQNDSSHEVPSDGFANQGTPAQKFPGAFVNTPPRVQSSYITDSHEDAVRDYEAQRRNLGSSSNNPFERPLSRASVGYRDNSPRPFQSGQAVLIDPSPGVSASSPRSQPIAFNNQPQPRPRNQSNNERPNRDSGIFDSIPDITSPTIASTIQSHSQNNVPPISLPGTSSAQYEAAADTVAAGNGNFNGGEIYRRESVETMSPITPGDMDPVLSPQRELFSHGSSSNNGLGVTNSANSRLLNTPIFPNLSNRSDKQREKAPTTTTAAAEEPMRNSLPAEHVPTPKLPTASHLLETSNASSQNQTPSGSSKQPRQHKNKTLLELSVETQEFGRQILRVAEHDDPELLANQFCQKYKMMDLSAGLKSLIISKLERKKARRQQKAANKE</sequence>
<feature type="region of interest" description="Disordered" evidence="1">
    <location>
        <begin position="1"/>
        <end position="88"/>
    </location>
</feature>
<feature type="compositionally biased region" description="Polar residues" evidence="1">
    <location>
        <begin position="2116"/>
        <end position="2134"/>
    </location>
</feature>
<feature type="compositionally biased region" description="Polar residues" evidence="1">
    <location>
        <begin position="44"/>
        <end position="60"/>
    </location>
</feature>
<dbReference type="Proteomes" id="UP001150538">
    <property type="component" value="Unassembled WGS sequence"/>
</dbReference>
<proteinExistence type="predicted"/>
<feature type="compositionally biased region" description="Polar residues" evidence="1">
    <location>
        <begin position="1619"/>
        <end position="1643"/>
    </location>
</feature>
<feature type="transmembrane region" description="Helical" evidence="2">
    <location>
        <begin position="509"/>
        <end position="527"/>
    </location>
</feature>
<dbReference type="PANTHER" id="PTHR40467">
    <property type="match status" value="1"/>
</dbReference>
<dbReference type="InterPro" id="IPR032675">
    <property type="entry name" value="LRR_dom_sf"/>
</dbReference>
<feature type="compositionally biased region" description="Polar residues" evidence="1">
    <location>
        <begin position="1766"/>
        <end position="1802"/>
    </location>
</feature>
<feature type="compositionally biased region" description="Polar residues" evidence="1">
    <location>
        <begin position="1811"/>
        <end position="1829"/>
    </location>
</feature>
<feature type="transmembrane region" description="Helical" evidence="2">
    <location>
        <begin position="294"/>
        <end position="318"/>
    </location>
</feature>
<name>A0A9W8A692_9FUNG</name>
<feature type="transmembrane region" description="Helical" evidence="2">
    <location>
        <begin position="361"/>
        <end position="380"/>
    </location>
</feature>
<gene>
    <name evidence="3" type="ORF">H4219_000307</name>
</gene>
<feature type="compositionally biased region" description="Polar residues" evidence="1">
    <location>
        <begin position="1"/>
        <end position="15"/>
    </location>
</feature>
<feature type="compositionally biased region" description="Polar residues" evidence="1">
    <location>
        <begin position="1522"/>
        <end position="1534"/>
    </location>
</feature>
<feature type="region of interest" description="Disordered" evidence="1">
    <location>
        <begin position="1472"/>
        <end position="1966"/>
    </location>
</feature>
<keyword evidence="4" id="KW-1185">Reference proteome</keyword>
<feature type="region of interest" description="Disordered" evidence="1">
    <location>
        <begin position="1410"/>
        <end position="1440"/>
    </location>
</feature>
<accession>A0A9W8A692</accession>
<organism evidence="3 4">
    <name type="scientific">Mycoemilia scoparia</name>
    <dbReference type="NCBI Taxonomy" id="417184"/>
    <lineage>
        <taxon>Eukaryota</taxon>
        <taxon>Fungi</taxon>
        <taxon>Fungi incertae sedis</taxon>
        <taxon>Zoopagomycota</taxon>
        <taxon>Kickxellomycotina</taxon>
        <taxon>Kickxellomycetes</taxon>
        <taxon>Kickxellales</taxon>
        <taxon>Kickxellaceae</taxon>
        <taxon>Mycoemilia</taxon>
    </lineage>
</organism>
<dbReference type="EMBL" id="JANBPU010000002">
    <property type="protein sequence ID" value="KAJ1921960.1"/>
    <property type="molecule type" value="Genomic_DNA"/>
</dbReference>
<feature type="compositionally biased region" description="Basic and acidic residues" evidence="1">
    <location>
        <begin position="1867"/>
        <end position="1880"/>
    </location>
</feature>
<dbReference type="CDD" id="cd06174">
    <property type="entry name" value="MFS"/>
    <property type="match status" value="1"/>
</dbReference>
<feature type="compositionally biased region" description="Basic and acidic residues" evidence="1">
    <location>
        <begin position="1427"/>
        <end position="1436"/>
    </location>
</feature>
<feature type="compositionally biased region" description="Basic and acidic residues" evidence="1">
    <location>
        <begin position="1730"/>
        <end position="1756"/>
    </location>
</feature>
<feature type="transmembrane region" description="Helical" evidence="2">
    <location>
        <begin position="479"/>
        <end position="497"/>
    </location>
</feature>
<reference evidence="3" key="1">
    <citation type="submission" date="2022-07" db="EMBL/GenBank/DDBJ databases">
        <title>Phylogenomic reconstructions and comparative analyses of Kickxellomycotina fungi.</title>
        <authorList>
            <person name="Reynolds N.K."/>
            <person name="Stajich J.E."/>
            <person name="Barry K."/>
            <person name="Grigoriev I.V."/>
            <person name="Crous P."/>
            <person name="Smith M.E."/>
        </authorList>
    </citation>
    <scope>NUCLEOTIDE SEQUENCE</scope>
    <source>
        <strain evidence="3">NBRC 100468</strain>
    </source>
</reference>
<evidence type="ECO:0000313" key="4">
    <source>
        <dbReference type="Proteomes" id="UP001150538"/>
    </source>
</evidence>
<feature type="region of interest" description="Disordered" evidence="1">
    <location>
        <begin position="2039"/>
        <end position="2139"/>
    </location>
</feature>
<dbReference type="SUPFAM" id="SSF52047">
    <property type="entry name" value="RNI-like"/>
    <property type="match status" value="1"/>
</dbReference>
<feature type="compositionally biased region" description="Polar residues" evidence="1">
    <location>
        <begin position="1218"/>
        <end position="1239"/>
    </location>
</feature>
<evidence type="ECO:0000313" key="3">
    <source>
        <dbReference type="EMBL" id="KAJ1921960.1"/>
    </source>
</evidence>
<protein>
    <submittedName>
        <fullName evidence="3">Uncharacterized protein</fullName>
    </submittedName>
</protein>
<comment type="caution">
    <text evidence="3">The sequence shown here is derived from an EMBL/GenBank/DDBJ whole genome shotgun (WGS) entry which is preliminary data.</text>
</comment>
<feature type="transmembrane region" description="Helical" evidence="2">
    <location>
        <begin position="255"/>
        <end position="274"/>
    </location>
</feature>
<evidence type="ECO:0000256" key="2">
    <source>
        <dbReference type="SAM" id="Phobius"/>
    </source>
</evidence>
<feature type="transmembrane region" description="Helical" evidence="2">
    <location>
        <begin position="330"/>
        <end position="349"/>
    </location>
</feature>
<dbReference type="InterPro" id="IPR039966">
    <property type="entry name" value="C553.12c"/>
</dbReference>
<dbReference type="Gene3D" id="3.80.10.10">
    <property type="entry name" value="Ribonuclease Inhibitor"/>
    <property type="match status" value="1"/>
</dbReference>
<feature type="compositionally biased region" description="Polar residues" evidence="1">
    <location>
        <begin position="1924"/>
        <end position="1951"/>
    </location>
</feature>
<keyword evidence="2" id="KW-0812">Transmembrane</keyword>
<feature type="transmembrane region" description="Helical" evidence="2">
    <location>
        <begin position="563"/>
        <end position="582"/>
    </location>
</feature>
<keyword evidence="2" id="KW-1133">Transmembrane helix</keyword>
<keyword evidence="2" id="KW-0472">Membrane</keyword>